<keyword evidence="16" id="KW-1185">Reference proteome</keyword>
<evidence type="ECO:0000256" key="14">
    <source>
        <dbReference type="SAM" id="Coils"/>
    </source>
</evidence>
<evidence type="ECO:0000256" key="6">
    <source>
        <dbReference type="ARBA" id="ARBA00022989"/>
    </source>
</evidence>
<dbReference type="KEGG" id="dog:HP555_02765"/>
<keyword evidence="7 13" id="KW-0406">Ion transport</keyword>
<feature type="transmembrane region" description="Helical" evidence="13">
    <location>
        <begin position="6"/>
        <end position="27"/>
    </location>
</feature>
<proteinExistence type="inferred from homology"/>
<evidence type="ECO:0000313" key="16">
    <source>
        <dbReference type="Proteomes" id="UP000596092"/>
    </source>
</evidence>
<evidence type="ECO:0000256" key="12">
    <source>
        <dbReference type="ARBA" id="ARBA00037847"/>
    </source>
</evidence>
<gene>
    <name evidence="13" type="primary">atpF</name>
    <name evidence="15" type="ORF">HP555_02765</name>
</gene>
<evidence type="ECO:0000256" key="13">
    <source>
        <dbReference type="HAMAP-Rule" id="MF_01398"/>
    </source>
</evidence>
<evidence type="ECO:0000256" key="2">
    <source>
        <dbReference type="ARBA" id="ARBA00022448"/>
    </source>
</evidence>
<protein>
    <recommendedName>
        <fullName evidence="13">ATP synthase subunit b</fullName>
    </recommendedName>
    <alternativeName>
        <fullName evidence="13">ATP synthase F(0) sector subunit b</fullName>
    </alternativeName>
    <alternativeName>
        <fullName evidence="13">ATPase subunit I</fullName>
    </alternativeName>
    <alternativeName>
        <fullName evidence="13">F-type ATPase subunit b</fullName>
        <shortName evidence="13">F-ATPase subunit b</shortName>
    </alternativeName>
</protein>
<dbReference type="GO" id="GO:0046933">
    <property type="term" value="F:proton-transporting ATP synthase activity, rotational mechanism"/>
    <property type="evidence" value="ECO:0007669"/>
    <property type="project" value="UniProtKB-UniRule"/>
</dbReference>
<evidence type="ECO:0000256" key="11">
    <source>
        <dbReference type="ARBA" id="ARBA00025614"/>
    </source>
</evidence>
<accession>A0A7T5VBJ7</accession>
<evidence type="ECO:0000256" key="1">
    <source>
        <dbReference type="ARBA" id="ARBA00005513"/>
    </source>
</evidence>
<evidence type="ECO:0000256" key="5">
    <source>
        <dbReference type="ARBA" id="ARBA00022781"/>
    </source>
</evidence>
<dbReference type="NCBIfam" id="TIGR03321">
    <property type="entry name" value="alt_F1F0_F0_B"/>
    <property type="match status" value="1"/>
</dbReference>
<dbReference type="CDD" id="cd06503">
    <property type="entry name" value="ATP-synt_Fo_b"/>
    <property type="match status" value="1"/>
</dbReference>
<dbReference type="GO" id="GO:0012505">
    <property type="term" value="C:endomembrane system"/>
    <property type="evidence" value="ECO:0007669"/>
    <property type="project" value="UniProtKB-SubCell"/>
</dbReference>
<dbReference type="HAMAP" id="MF_01398">
    <property type="entry name" value="ATP_synth_b_bprime"/>
    <property type="match status" value="1"/>
</dbReference>
<keyword evidence="6 13" id="KW-1133">Transmembrane helix</keyword>
<dbReference type="RefSeq" id="WP_199263691.1">
    <property type="nucleotide sequence ID" value="NZ_CP054140.1"/>
</dbReference>
<comment type="subcellular location">
    <subcellularLocation>
        <location evidence="13">Cell membrane</location>
        <topology evidence="13">Single-pass membrane protein</topology>
    </subcellularLocation>
    <subcellularLocation>
        <location evidence="12">Endomembrane system</location>
        <topology evidence="12">Single-pass membrane protein</topology>
    </subcellularLocation>
</comment>
<evidence type="ECO:0000256" key="4">
    <source>
        <dbReference type="ARBA" id="ARBA00022692"/>
    </source>
</evidence>
<dbReference type="PANTHER" id="PTHR33445">
    <property type="entry name" value="ATP SYNTHASE SUBUNIT B', CHLOROPLASTIC"/>
    <property type="match status" value="1"/>
</dbReference>
<evidence type="ECO:0000256" key="7">
    <source>
        <dbReference type="ARBA" id="ARBA00023065"/>
    </source>
</evidence>
<evidence type="ECO:0000256" key="10">
    <source>
        <dbReference type="ARBA" id="ARBA00025198"/>
    </source>
</evidence>
<reference evidence="15 16" key="1">
    <citation type="submission" date="2020-05" db="EMBL/GenBank/DDBJ databases">
        <title>Complete genome of Desulfobulbus oligotrophicus.</title>
        <authorList>
            <person name="Podar M."/>
        </authorList>
    </citation>
    <scope>NUCLEOTIDE SEQUENCE [LARGE SCALE GENOMIC DNA]</scope>
    <source>
        <strain evidence="15 16">Prop6</strain>
    </source>
</reference>
<comment type="function">
    <text evidence="10 13">F(1)F(0) ATP synthase produces ATP from ADP in the presence of a proton or sodium gradient. F-type ATPases consist of two structural domains, F(1) containing the extramembraneous catalytic core and F(0) containing the membrane proton channel, linked together by a central stalk and a peripheral stalk. During catalysis, ATP synthesis in the catalytic domain of F(1) is coupled via a rotary mechanism of the central stalk subunits to proton translocation.</text>
</comment>
<dbReference type="AlphaFoldDB" id="A0A7T5VBJ7"/>
<keyword evidence="3 13" id="KW-0138">CF(0)</keyword>
<keyword evidence="9 13" id="KW-0066">ATP synthesis</keyword>
<dbReference type="GO" id="GO:0005886">
    <property type="term" value="C:plasma membrane"/>
    <property type="evidence" value="ECO:0007669"/>
    <property type="project" value="UniProtKB-SubCell"/>
</dbReference>
<evidence type="ECO:0000256" key="8">
    <source>
        <dbReference type="ARBA" id="ARBA00023136"/>
    </source>
</evidence>
<name>A0A7T5VBJ7_9BACT</name>
<evidence type="ECO:0000256" key="3">
    <source>
        <dbReference type="ARBA" id="ARBA00022547"/>
    </source>
</evidence>
<comment type="function">
    <text evidence="11">Component of the F(0) channel, it forms part of the peripheral stalk, linking F(1) to F(0). The b'-subunit is a diverged and duplicated form of b found in plants and photosynthetic bacteria.</text>
</comment>
<keyword evidence="8 13" id="KW-0472">Membrane</keyword>
<keyword evidence="2 13" id="KW-0813">Transport</keyword>
<keyword evidence="14" id="KW-0175">Coiled coil</keyword>
<dbReference type="GO" id="GO:0045259">
    <property type="term" value="C:proton-transporting ATP synthase complex"/>
    <property type="evidence" value="ECO:0007669"/>
    <property type="project" value="UniProtKB-KW"/>
</dbReference>
<dbReference type="EMBL" id="CP054140">
    <property type="protein sequence ID" value="QQG64859.1"/>
    <property type="molecule type" value="Genomic_DNA"/>
</dbReference>
<dbReference type="InterPro" id="IPR000711">
    <property type="entry name" value="ATPase_OSCP/dsu"/>
</dbReference>
<dbReference type="InterPro" id="IPR002146">
    <property type="entry name" value="ATP_synth_b/b'su_bac/chlpt"/>
</dbReference>
<dbReference type="Proteomes" id="UP000596092">
    <property type="component" value="Chromosome"/>
</dbReference>
<dbReference type="Pfam" id="PF00430">
    <property type="entry name" value="ATP-synt_B"/>
    <property type="match status" value="1"/>
</dbReference>
<sequence length="260" mass="29785">MAVDWFTLVAQAINFLVLVWLLKRLFYDRIIGAMDQREAGIADRLEEAAREREVAAKEAEKYRAGNWEFEQQREQMLARAADEAEARRQVLLEDARRQAAKVQQQWLGKLEREREDLLQDFRERVGQGVFTLAGQGLKELADADLEAQMLKVFAQRIQDLDPEQREAIIATIRDSSGEVEVNTSFTLNQQGRDTLTATLREHLGKDIQVHFGTDPKLICGIELRARSHRLAWSLGSWLEGLEARVFEALDESARDHAADR</sequence>
<keyword evidence="13" id="KW-1003">Cell membrane</keyword>
<dbReference type="PANTHER" id="PTHR33445:SF2">
    <property type="entry name" value="ATP SYNTHASE SUBUNIT B', CHLOROPLASTIC"/>
    <property type="match status" value="1"/>
</dbReference>
<keyword evidence="4 13" id="KW-0812">Transmembrane</keyword>
<dbReference type="Pfam" id="PF00213">
    <property type="entry name" value="OSCP"/>
    <property type="match status" value="1"/>
</dbReference>
<evidence type="ECO:0000256" key="9">
    <source>
        <dbReference type="ARBA" id="ARBA00023310"/>
    </source>
</evidence>
<dbReference type="GO" id="GO:0046961">
    <property type="term" value="F:proton-transporting ATPase activity, rotational mechanism"/>
    <property type="evidence" value="ECO:0007669"/>
    <property type="project" value="TreeGrafter"/>
</dbReference>
<evidence type="ECO:0000313" key="15">
    <source>
        <dbReference type="EMBL" id="QQG64859.1"/>
    </source>
</evidence>
<comment type="subunit">
    <text evidence="13">F-type ATPases have 2 components, F(1) - the catalytic core - and F(0) - the membrane proton channel. F(1) has five subunits: alpha(3), beta(3), gamma(1), delta(1), epsilon(1). F(0) has three main subunits: a(1), b(2) and c(10-14). The alpha and beta chains form an alternating ring which encloses part of the gamma chain. F(1) is attached to F(0) by a central stalk formed by the gamma and epsilon chains, while a peripheral stalk is formed by the delta and b chains.</text>
</comment>
<keyword evidence="5 13" id="KW-0375">Hydrogen ion transport</keyword>
<feature type="coiled-coil region" evidence="14">
    <location>
        <begin position="42"/>
        <end position="101"/>
    </location>
</feature>
<dbReference type="InterPro" id="IPR017707">
    <property type="entry name" value="Alt_ATP_synth_F0_bsu"/>
</dbReference>
<organism evidence="15 16">
    <name type="scientific">Desulfobulbus oligotrophicus</name>
    <dbReference type="NCBI Taxonomy" id="1909699"/>
    <lineage>
        <taxon>Bacteria</taxon>
        <taxon>Pseudomonadati</taxon>
        <taxon>Thermodesulfobacteriota</taxon>
        <taxon>Desulfobulbia</taxon>
        <taxon>Desulfobulbales</taxon>
        <taxon>Desulfobulbaceae</taxon>
        <taxon>Desulfobulbus</taxon>
    </lineage>
</organism>
<comment type="similarity">
    <text evidence="1 13">Belongs to the ATPase B chain family.</text>
</comment>
<dbReference type="InterPro" id="IPR050059">
    <property type="entry name" value="ATP_synthase_B_chain"/>
</dbReference>